<gene>
    <name evidence="2" type="ORF">A3G06_01065</name>
</gene>
<accession>A0A1F6Y8C5</accession>
<dbReference type="AlphaFoldDB" id="A0A1F6Y8C5"/>
<sequence>MSIFNIIFFIAIVLPIYIFREGYKMFKTTMSEKNWWWRIPPILVVILSILVVILLLSGYKF</sequence>
<comment type="caution">
    <text evidence="2">The sequence shown here is derived from an EMBL/GenBank/DDBJ whole genome shotgun (WGS) entry which is preliminary data.</text>
</comment>
<protein>
    <submittedName>
        <fullName evidence="2">Uncharacterized protein</fullName>
    </submittedName>
</protein>
<keyword evidence="1" id="KW-1133">Transmembrane helix</keyword>
<evidence type="ECO:0000256" key="1">
    <source>
        <dbReference type="SAM" id="Phobius"/>
    </source>
</evidence>
<proteinExistence type="predicted"/>
<evidence type="ECO:0000313" key="2">
    <source>
        <dbReference type="EMBL" id="OGJ02618.1"/>
    </source>
</evidence>
<keyword evidence="1" id="KW-0472">Membrane</keyword>
<dbReference type="EMBL" id="MFVV01000038">
    <property type="protein sequence ID" value="OGJ02618.1"/>
    <property type="molecule type" value="Genomic_DNA"/>
</dbReference>
<keyword evidence="1" id="KW-0812">Transmembrane</keyword>
<evidence type="ECO:0000313" key="3">
    <source>
        <dbReference type="Proteomes" id="UP000176192"/>
    </source>
</evidence>
<feature type="transmembrane region" description="Helical" evidence="1">
    <location>
        <begin position="6"/>
        <end position="23"/>
    </location>
</feature>
<organism evidence="2 3">
    <name type="scientific">Candidatus Nomurabacteria bacterium RIFCSPLOWO2_12_FULL_46_14</name>
    <dbReference type="NCBI Taxonomy" id="1801797"/>
    <lineage>
        <taxon>Bacteria</taxon>
        <taxon>Candidatus Nomuraibacteriota</taxon>
    </lineage>
</organism>
<dbReference type="STRING" id="1801797.A3G06_01065"/>
<name>A0A1F6Y8C5_9BACT</name>
<feature type="transmembrane region" description="Helical" evidence="1">
    <location>
        <begin position="35"/>
        <end position="59"/>
    </location>
</feature>
<dbReference type="Proteomes" id="UP000176192">
    <property type="component" value="Unassembled WGS sequence"/>
</dbReference>
<reference evidence="2 3" key="1">
    <citation type="journal article" date="2016" name="Nat. Commun.">
        <title>Thousands of microbial genomes shed light on interconnected biogeochemical processes in an aquifer system.</title>
        <authorList>
            <person name="Anantharaman K."/>
            <person name="Brown C.T."/>
            <person name="Hug L.A."/>
            <person name="Sharon I."/>
            <person name="Castelle C.J."/>
            <person name="Probst A.J."/>
            <person name="Thomas B.C."/>
            <person name="Singh A."/>
            <person name="Wilkins M.J."/>
            <person name="Karaoz U."/>
            <person name="Brodie E.L."/>
            <person name="Williams K.H."/>
            <person name="Hubbard S.S."/>
            <person name="Banfield J.F."/>
        </authorList>
    </citation>
    <scope>NUCLEOTIDE SEQUENCE [LARGE SCALE GENOMIC DNA]</scope>
</reference>